<dbReference type="InterPro" id="IPR013783">
    <property type="entry name" value="Ig-like_fold"/>
</dbReference>
<dbReference type="PANTHER" id="PTHR43143">
    <property type="entry name" value="METALLOPHOSPHOESTERASE, CALCINEURIN SUPERFAMILY"/>
    <property type="match status" value="1"/>
</dbReference>
<dbReference type="Proteomes" id="UP000252172">
    <property type="component" value="Unassembled WGS sequence"/>
</dbReference>
<feature type="signal peptide" evidence="1">
    <location>
        <begin position="1"/>
        <end position="19"/>
    </location>
</feature>
<sequence>MKSKFIILTSLVLSGFFSAQQTVTGYVFEDSNKNSIKDRREKGIANVAVSNGVDVILTDQNGKYLLPVSDDATVFVIKPENYATPVNENKLPKFYYHHKPHGSPTHFQYKGTAPTGKLPAEVNFPLYRNTENKDFRIIVFGDPQPYNLKEIDYFRRGIINEVKNNRKNAVFGISLGDLVGDNLDLHQPYIHAVKELGLPWYNVMGNHDMNYEAKEDRHSDETFEANFGPANYAFNYGNVHFMILDNILYPDPRDHKGYWGGFREDQLRFIENNLKHVDKNKLVVVSFHIQLMAERAGDDHFRLEDRNQLFELLKPFKNVLMMSAHTHKQRQIFYGKQEGWNGDGELHELNMGTTSGDWYSGTVDETGVPLSVMRDGTYRGYSYVSFKNNQYEVQYKVAGKPEDFMIQFHVPKVIPQSRTSARLYANFFTGSEKDIVEFRINGGDWKKMNFVNTFDPAYMLSVFEWDAMEKFPAGRRPSNPELSSHVWNAAFPRDLAVGRHTVEVRATDRYGKTFTASESFEVQLPTSIP</sequence>
<keyword evidence="6" id="KW-1185">Reference proteome</keyword>
<dbReference type="InterPro" id="IPR029052">
    <property type="entry name" value="Metallo-depent_PP-like"/>
</dbReference>
<dbReference type="AlphaFoldDB" id="A0A368MZ34"/>
<evidence type="ECO:0000259" key="2">
    <source>
        <dbReference type="Pfam" id="PF00149"/>
    </source>
</evidence>
<dbReference type="GO" id="GO:0016787">
    <property type="term" value="F:hydrolase activity"/>
    <property type="evidence" value="ECO:0007669"/>
    <property type="project" value="InterPro"/>
</dbReference>
<dbReference type="InterPro" id="IPR032288">
    <property type="entry name" value="Metallophos_C"/>
</dbReference>
<dbReference type="InterPro" id="IPR051918">
    <property type="entry name" value="STPP_CPPED1"/>
</dbReference>
<dbReference type="Pfam" id="PF16370">
    <property type="entry name" value="MetallophosC"/>
    <property type="match status" value="1"/>
</dbReference>
<accession>A0A368MZ34</accession>
<feature type="domain" description="Calcineurin-like phosphoesterase N-terminal" evidence="4">
    <location>
        <begin position="39"/>
        <end position="103"/>
    </location>
</feature>
<dbReference type="OrthoDB" id="1776264at2"/>
<gene>
    <name evidence="5" type="ORF">DQ356_06695</name>
</gene>
<dbReference type="PANTHER" id="PTHR43143:SF6">
    <property type="entry name" value="BLL3016 PROTEIN"/>
    <property type="match status" value="1"/>
</dbReference>
<evidence type="ECO:0000256" key="1">
    <source>
        <dbReference type="SAM" id="SignalP"/>
    </source>
</evidence>
<dbReference type="Pfam" id="PF00149">
    <property type="entry name" value="Metallophos"/>
    <property type="match status" value="1"/>
</dbReference>
<organism evidence="5 6">
    <name type="scientific">Chryseobacterium lacus</name>
    <dbReference type="NCBI Taxonomy" id="2058346"/>
    <lineage>
        <taxon>Bacteria</taxon>
        <taxon>Pseudomonadati</taxon>
        <taxon>Bacteroidota</taxon>
        <taxon>Flavobacteriia</taxon>
        <taxon>Flavobacteriales</taxon>
        <taxon>Weeksellaceae</taxon>
        <taxon>Chryseobacterium group</taxon>
        <taxon>Chryseobacterium</taxon>
    </lineage>
</organism>
<dbReference type="Gene3D" id="3.60.21.10">
    <property type="match status" value="1"/>
</dbReference>
<feature type="domain" description="Calcineurin-like phosphoesterase C-terminal" evidence="3">
    <location>
        <begin position="348"/>
        <end position="514"/>
    </location>
</feature>
<evidence type="ECO:0000313" key="6">
    <source>
        <dbReference type="Proteomes" id="UP000252172"/>
    </source>
</evidence>
<dbReference type="Gene3D" id="2.60.40.10">
    <property type="entry name" value="Immunoglobulins"/>
    <property type="match status" value="1"/>
</dbReference>
<dbReference type="RefSeq" id="WP_114303700.1">
    <property type="nucleotide sequence ID" value="NZ_QPIE01000004.1"/>
</dbReference>
<evidence type="ECO:0000313" key="5">
    <source>
        <dbReference type="EMBL" id="RCU43113.1"/>
    </source>
</evidence>
<dbReference type="SUPFAM" id="SSF117074">
    <property type="entry name" value="Hypothetical protein PA1324"/>
    <property type="match status" value="1"/>
</dbReference>
<evidence type="ECO:0000259" key="3">
    <source>
        <dbReference type="Pfam" id="PF16370"/>
    </source>
</evidence>
<feature type="domain" description="Calcineurin-like phosphoesterase" evidence="2">
    <location>
        <begin position="135"/>
        <end position="328"/>
    </location>
</feature>
<keyword evidence="1" id="KW-0732">Signal</keyword>
<dbReference type="InterPro" id="IPR004843">
    <property type="entry name" value="Calcineurin-like_PHP"/>
</dbReference>
<protein>
    <submittedName>
        <fullName evidence="5">Metallophosphoesterase</fullName>
    </submittedName>
</protein>
<reference evidence="5 6" key="1">
    <citation type="submission" date="2018-07" db="EMBL/GenBank/DDBJ databases">
        <title>Chryseobacterium lacus sp. nov., isolated from lake water.</title>
        <authorList>
            <person name="Li C.-M."/>
        </authorList>
    </citation>
    <scope>NUCLEOTIDE SEQUENCE [LARGE SCALE GENOMIC DNA]</scope>
    <source>
        <strain evidence="5 6">YLOS41</strain>
    </source>
</reference>
<comment type="caution">
    <text evidence="5">The sequence shown here is derived from an EMBL/GenBank/DDBJ whole genome shotgun (WGS) entry which is preliminary data.</text>
</comment>
<dbReference type="SUPFAM" id="SSF56300">
    <property type="entry name" value="Metallo-dependent phosphatases"/>
    <property type="match status" value="1"/>
</dbReference>
<dbReference type="EMBL" id="QPIE01000004">
    <property type="protein sequence ID" value="RCU43113.1"/>
    <property type="molecule type" value="Genomic_DNA"/>
</dbReference>
<dbReference type="InterPro" id="IPR032285">
    <property type="entry name" value="Metallophos_N"/>
</dbReference>
<name>A0A368MZ34_9FLAO</name>
<dbReference type="Pfam" id="PF16371">
    <property type="entry name" value="MetallophosN"/>
    <property type="match status" value="1"/>
</dbReference>
<proteinExistence type="predicted"/>
<feature type="chain" id="PRO_5016851732" evidence="1">
    <location>
        <begin position="20"/>
        <end position="529"/>
    </location>
</feature>
<evidence type="ECO:0000259" key="4">
    <source>
        <dbReference type="Pfam" id="PF16371"/>
    </source>
</evidence>